<dbReference type="AlphaFoldDB" id="A0A6P4ZKX5"/>
<dbReference type="PROSITE" id="PS50089">
    <property type="entry name" value="ZF_RING_2"/>
    <property type="match status" value="1"/>
</dbReference>
<keyword evidence="5" id="KW-1133">Transmembrane helix</keyword>
<name>A0A6P4ZKX5_BRABE</name>
<evidence type="ECO:0000313" key="7">
    <source>
        <dbReference type="Proteomes" id="UP000515135"/>
    </source>
</evidence>
<dbReference type="RefSeq" id="XP_019641860.1">
    <property type="nucleotide sequence ID" value="XM_019786301.1"/>
</dbReference>
<dbReference type="SMART" id="SM00249">
    <property type="entry name" value="PHD"/>
    <property type="match status" value="1"/>
</dbReference>
<dbReference type="InterPro" id="IPR001841">
    <property type="entry name" value="Znf_RING"/>
</dbReference>
<keyword evidence="3" id="KW-0862">Zinc</keyword>
<dbReference type="InterPro" id="IPR001965">
    <property type="entry name" value="Znf_PHD"/>
</dbReference>
<protein>
    <submittedName>
        <fullName evidence="8">Uncharacterized protein LOC109483309</fullName>
    </submittedName>
</protein>
<dbReference type="Proteomes" id="UP000515135">
    <property type="component" value="Unplaced"/>
</dbReference>
<dbReference type="OrthoDB" id="10467064at2759"/>
<keyword evidence="2 4" id="KW-0863">Zinc-finger</keyword>
<evidence type="ECO:0000256" key="2">
    <source>
        <dbReference type="ARBA" id="ARBA00022771"/>
    </source>
</evidence>
<feature type="transmembrane region" description="Helical" evidence="5">
    <location>
        <begin position="12"/>
        <end position="30"/>
    </location>
</feature>
<keyword evidence="7" id="KW-1185">Reference proteome</keyword>
<evidence type="ECO:0000256" key="3">
    <source>
        <dbReference type="ARBA" id="ARBA00022833"/>
    </source>
</evidence>
<evidence type="ECO:0000256" key="4">
    <source>
        <dbReference type="PROSITE-ProRule" id="PRU00175"/>
    </source>
</evidence>
<dbReference type="KEGG" id="bbel:109483309"/>
<accession>A0A6P4ZKX5</accession>
<organism evidence="7 8">
    <name type="scientific">Branchiostoma belcheri</name>
    <name type="common">Amphioxus</name>
    <dbReference type="NCBI Taxonomy" id="7741"/>
    <lineage>
        <taxon>Eukaryota</taxon>
        <taxon>Metazoa</taxon>
        <taxon>Chordata</taxon>
        <taxon>Cephalochordata</taxon>
        <taxon>Leptocardii</taxon>
        <taxon>Amphioxiformes</taxon>
        <taxon>Branchiostomatidae</taxon>
        <taxon>Branchiostoma</taxon>
    </lineage>
</organism>
<feature type="domain" description="RING-type" evidence="6">
    <location>
        <begin position="87"/>
        <end position="132"/>
    </location>
</feature>
<dbReference type="GO" id="GO:0008270">
    <property type="term" value="F:zinc ion binding"/>
    <property type="evidence" value="ECO:0007669"/>
    <property type="project" value="UniProtKB-KW"/>
</dbReference>
<keyword evidence="5" id="KW-0812">Transmembrane</keyword>
<sequence>MDRIIAQDFATFFQPVQVILAATALCLFHHRKHLQTLIWRPYVLLLFGLGTVFLLRNTSKLLRFAAWLFFVCLHYFKDLQKGNESECPICFEDFKTSCPYECTRCKKATHARCVVEYLERRGEESFRCPFCRKDLRVKKEELKLFIERFEKLMGDEDTNERLENETAEDQPTTAPEKRQGKLLSLLTALKTATLVSLMVTFYGSYQLFTDSYRALPGDLKTFVGVLFESIRSAIVEMWNSQLLRDVLNALWNVIGALHECVTVLGVNVYNNLLLPLVRLGVNLLLPLEQILCDTCWLFSKLCTK</sequence>
<dbReference type="Gene3D" id="3.30.40.10">
    <property type="entry name" value="Zinc/RING finger domain, C3HC4 (zinc finger)"/>
    <property type="match status" value="1"/>
</dbReference>
<dbReference type="SUPFAM" id="SSF57850">
    <property type="entry name" value="RING/U-box"/>
    <property type="match status" value="1"/>
</dbReference>
<evidence type="ECO:0000259" key="6">
    <source>
        <dbReference type="PROSITE" id="PS50089"/>
    </source>
</evidence>
<dbReference type="InterPro" id="IPR013083">
    <property type="entry name" value="Znf_RING/FYVE/PHD"/>
</dbReference>
<evidence type="ECO:0000256" key="1">
    <source>
        <dbReference type="ARBA" id="ARBA00022723"/>
    </source>
</evidence>
<evidence type="ECO:0000313" key="8">
    <source>
        <dbReference type="RefSeq" id="XP_019641860.1"/>
    </source>
</evidence>
<keyword evidence="1" id="KW-0479">Metal-binding</keyword>
<evidence type="ECO:0000256" key="5">
    <source>
        <dbReference type="SAM" id="Phobius"/>
    </source>
</evidence>
<proteinExistence type="predicted"/>
<dbReference type="GeneID" id="109483309"/>
<reference evidence="8" key="1">
    <citation type="submission" date="2025-08" db="UniProtKB">
        <authorList>
            <consortium name="RefSeq"/>
        </authorList>
    </citation>
    <scope>IDENTIFICATION</scope>
    <source>
        <tissue evidence="8">Gonad</tissue>
    </source>
</reference>
<gene>
    <name evidence="8" type="primary">LOC109483309</name>
</gene>
<keyword evidence="5" id="KW-0472">Membrane</keyword>
<feature type="transmembrane region" description="Helical" evidence="5">
    <location>
        <begin position="37"/>
        <end position="55"/>
    </location>
</feature>